<accession>A0A8T9MXP7</accession>
<reference evidence="1" key="1">
    <citation type="journal article" date="2022" name="Res Sq">
        <title>Evolution of multicellular longitudinally dividing oral cavity symbionts (Neisseriaceae).</title>
        <authorList>
            <person name="Nyongesa S."/>
            <person name="Weber P."/>
            <person name="Bernet E."/>
            <person name="Pullido F."/>
            <person name="Nieckarz M."/>
            <person name="Delaby M."/>
            <person name="Nieves C."/>
            <person name="Viehboeck T."/>
            <person name="Krause N."/>
            <person name="Rivera-Millot A."/>
            <person name="Nakamura A."/>
            <person name="Vischer N."/>
            <person name="VanNieuwenhze M."/>
            <person name="Brun Y."/>
            <person name="Cava F."/>
            <person name="Bulgheresi S."/>
            <person name="Veyrier F."/>
        </authorList>
    </citation>
    <scope>NUCLEOTIDE SEQUENCE</scope>
    <source>
        <strain evidence="1">17694</strain>
    </source>
</reference>
<reference evidence="1" key="2">
    <citation type="submission" date="2024-09" db="EMBL/GenBank/DDBJ databases">
        <authorList>
            <person name="Veyrier F.J."/>
        </authorList>
    </citation>
    <scope>NUCLEOTIDE SEQUENCE</scope>
    <source>
        <strain evidence="1">17694</strain>
    </source>
</reference>
<dbReference type="Proteomes" id="UP000831534">
    <property type="component" value="Chromosome"/>
</dbReference>
<gene>
    <name evidence="1" type="ORF">LVJ77_02840</name>
</gene>
<proteinExistence type="predicted"/>
<sequence>MPMLTEPRRMRQLLDCLHQRRAPAGGLAFAAVWGKLDLDYRPESLARIAALLRHVHAKQGASAFAVLEKQLAGENFLLTLAAYLAEYVARQSGAAYAWQADGRATFGNWYFKPLLSLRLLLEGQQERLRLDNAVWQAFCSRPDAERGKMAAFALAHYRANRTLPQGLAFAGVPQALKWDFSRADLRRLDGQLAKLARREGFDAGKLPARFARDAERNFILLLAFYIGETLSDGAARWRNTPQRGDAFWDGFVLVLPDGAELPLLRLLADALCGGTTRFADPALLPPPPDPNDAARRAVDAVRRADAQSPPVARRSVLNAVKWDYGWESLRRLDALLDGIRTERPEFDAFVRHDANLNLLHFCAFYLARTAAELSNNTLYFLDYAQAKTHIPDLPHDWFSQYAALIGDKIYFPFGRIASRIWDHAPEESCTDFVRFLQQTRRGTLYRCPRGKSAAQNGETLPELLQKTLRQAGFAAAYALSLRRKLPDRAVFAPMLLKPHPERHWDLHQLMFERTEDALACGMNILNDNPDRLPCMVLAYEGYANLPRGHFDAVMLEIRTYRPHTSALQAALPLRPNADGTWSAGALVLNGNGLADETAALAAAAPIYRGMADFERHTPTAPPFTESTQT</sequence>
<protein>
    <submittedName>
        <fullName evidence="1">Uncharacterized protein</fullName>
    </submittedName>
</protein>
<dbReference type="EMBL" id="CP091521">
    <property type="protein sequence ID" value="UOP05196.1"/>
    <property type="molecule type" value="Genomic_DNA"/>
</dbReference>
<dbReference type="KEGG" id="ckh:LVJ77_02840"/>
<evidence type="ECO:0000313" key="1">
    <source>
        <dbReference type="EMBL" id="UOP05196.1"/>
    </source>
</evidence>
<evidence type="ECO:0000313" key="2">
    <source>
        <dbReference type="Proteomes" id="UP000831534"/>
    </source>
</evidence>
<keyword evidence="2" id="KW-1185">Reference proteome</keyword>
<organism evidence="1 2">
    <name type="scientific">Conchiformibius kuhniae</name>
    <dbReference type="NCBI Taxonomy" id="211502"/>
    <lineage>
        <taxon>Bacteria</taxon>
        <taxon>Pseudomonadati</taxon>
        <taxon>Pseudomonadota</taxon>
        <taxon>Betaproteobacteria</taxon>
        <taxon>Neisseriales</taxon>
        <taxon>Neisseriaceae</taxon>
        <taxon>Conchiformibius</taxon>
    </lineage>
</organism>
<dbReference type="AlphaFoldDB" id="A0A8T9MXP7"/>
<dbReference type="RefSeq" id="WP_169718720.1">
    <property type="nucleotide sequence ID" value="NZ_CP091521.1"/>
</dbReference>
<name>A0A8T9MXP7_9NEIS</name>